<organism evidence="2 3">
    <name type="scientific">Roseateles depolymerans</name>
    <dbReference type="NCBI Taxonomy" id="76731"/>
    <lineage>
        <taxon>Bacteria</taxon>
        <taxon>Pseudomonadati</taxon>
        <taxon>Pseudomonadota</taxon>
        <taxon>Betaproteobacteria</taxon>
        <taxon>Burkholderiales</taxon>
        <taxon>Sphaerotilaceae</taxon>
        <taxon>Roseateles</taxon>
    </lineage>
</organism>
<evidence type="ECO:0000313" key="3">
    <source>
        <dbReference type="Proteomes" id="UP000060699"/>
    </source>
</evidence>
<protein>
    <submittedName>
        <fullName evidence="2">Ion channel</fullName>
    </submittedName>
</protein>
<feature type="domain" description="Potassium channel" evidence="1">
    <location>
        <begin position="139"/>
        <end position="213"/>
    </location>
</feature>
<gene>
    <name evidence="2" type="ORF">RD2015_1920</name>
</gene>
<dbReference type="Proteomes" id="UP000060699">
    <property type="component" value="Chromosome"/>
</dbReference>
<dbReference type="AlphaFoldDB" id="A0A0U3LE62"/>
<evidence type="ECO:0000313" key="2">
    <source>
        <dbReference type="EMBL" id="ALV06399.1"/>
    </source>
</evidence>
<name>A0A0U3LE62_9BURK</name>
<dbReference type="Pfam" id="PF07885">
    <property type="entry name" value="Ion_trans_2"/>
    <property type="match status" value="1"/>
</dbReference>
<dbReference type="SUPFAM" id="SSF81324">
    <property type="entry name" value="Voltage-gated potassium channels"/>
    <property type="match status" value="1"/>
</dbReference>
<keyword evidence="3" id="KW-1185">Reference proteome</keyword>
<dbReference type="Gene3D" id="1.10.287.70">
    <property type="match status" value="1"/>
</dbReference>
<evidence type="ECO:0000259" key="1">
    <source>
        <dbReference type="Pfam" id="PF07885"/>
    </source>
</evidence>
<dbReference type="RefSeq" id="WP_198164931.1">
    <property type="nucleotide sequence ID" value="NZ_CP013729.1"/>
</dbReference>
<dbReference type="InterPro" id="IPR013099">
    <property type="entry name" value="K_chnl_dom"/>
</dbReference>
<dbReference type="EMBL" id="CP013729">
    <property type="protein sequence ID" value="ALV06399.1"/>
    <property type="molecule type" value="Genomic_DNA"/>
</dbReference>
<dbReference type="PATRIC" id="fig|76731.3.peg.1968"/>
<proteinExistence type="predicted"/>
<reference evidence="2 3" key="1">
    <citation type="submission" date="2015-12" db="EMBL/GenBank/DDBJ databases">
        <title>Complete genome of Roseateles depolymerans KCTC 42856.</title>
        <authorList>
            <person name="Kim K.M."/>
        </authorList>
    </citation>
    <scope>NUCLEOTIDE SEQUENCE [LARGE SCALE GENOMIC DNA]</scope>
    <source>
        <strain evidence="2 3">KCTC 42856</strain>
    </source>
</reference>
<dbReference type="STRING" id="76731.RD2015_1920"/>
<dbReference type="KEGG" id="rdp:RD2015_1920"/>
<accession>A0A0U3LE62</accession>
<sequence>MRLIRYLAITRRHPSAILLLVQLLGLVLYPLVEDTRAGPLALSAMGIVVLIFTTRMVRSTPGLLWLSVGIALPAIVLLLMQGLMDRPDLLPWSSGLEALFYFYAAGSLIAYMMSDQHATTDELFAAGATFTLLAWAFAYVFVVVQAVQPGSFSAAVRPGDPRTWTELIFLSFALLSSTGIGDVIPVRPLARAITTIEMFAGVMYLAAVVSRLIGLTLVDHSGEGRIGVRRSRVLRAPRSSRSQEPDEG</sequence>